<dbReference type="AlphaFoldDB" id="A0A8S1RK69"/>
<proteinExistence type="predicted"/>
<evidence type="ECO:0000313" key="1">
    <source>
        <dbReference type="EMBL" id="CAD8129001.1"/>
    </source>
</evidence>
<reference evidence="1" key="1">
    <citation type="submission" date="2021-01" db="EMBL/GenBank/DDBJ databases">
        <authorList>
            <consortium name="Genoscope - CEA"/>
            <person name="William W."/>
        </authorList>
    </citation>
    <scope>NUCLEOTIDE SEQUENCE</scope>
</reference>
<sequence length="284" mass="33226">MLDIIPRLRGGGCVATQNPQNKVTKLNNKLPINFSSNIKDHTNIISKKSLTFSDKISQDEILSSFQWFYNHKEYFQILCNDDQLNQIFYQLIEISAEQLLKQLVVYIRLSGFLFYQLLDICNDLFRVIFSYQLKNEDRYMQESLKQNLLEIISEIESQISVESINIWKNGVEFELQLIKTCIAHCRTNSEKEKELVIAIVCGVASSISQLSPSAELIDALIEAGKYLLLNFYDKQIQHPLQKYEKDYFFENLKWSIINQVILFKKQLTLCWMDLIYIQSHLKIG</sequence>
<organism evidence="1 2">
    <name type="scientific">Paramecium sonneborni</name>
    <dbReference type="NCBI Taxonomy" id="65129"/>
    <lineage>
        <taxon>Eukaryota</taxon>
        <taxon>Sar</taxon>
        <taxon>Alveolata</taxon>
        <taxon>Ciliophora</taxon>
        <taxon>Intramacronucleata</taxon>
        <taxon>Oligohymenophorea</taxon>
        <taxon>Peniculida</taxon>
        <taxon>Parameciidae</taxon>
        <taxon>Paramecium</taxon>
    </lineage>
</organism>
<protein>
    <submittedName>
        <fullName evidence="1">Uncharacterized protein</fullName>
    </submittedName>
</protein>
<dbReference type="OrthoDB" id="311947at2759"/>
<accession>A0A8S1RK69</accession>
<comment type="caution">
    <text evidence="1">The sequence shown here is derived from an EMBL/GenBank/DDBJ whole genome shotgun (WGS) entry which is preliminary data.</text>
</comment>
<evidence type="ECO:0000313" key="2">
    <source>
        <dbReference type="Proteomes" id="UP000692954"/>
    </source>
</evidence>
<name>A0A8S1RK69_9CILI</name>
<gene>
    <name evidence="1" type="ORF">PSON_ATCC_30995.1.T2030015</name>
</gene>
<keyword evidence="2" id="KW-1185">Reference proteome</keyword>
<dbReference type="Proteomes" id="UP000692954">
    <property type="component" value="Unassembled WGS sequence"/>
</dbReference>
<dbReference type="EMBL" id="CAJJDN010000203">
    <property type="protein sequence ID" value="CAD8129001.1"/>
    <property type="molecule type" value="Genomic_DNA"/>
</dbReference>